<evidence type="ECO:0000256" key="5">
    <source>
        <dbReference type="ARBA" id="ARBA00022785"/>
    </source>
</evidence>
<dbReference type="GO" id="GO:0008616">
    <property type="term" value="P:tRNA queuosine(34) biosynthetic process"/>
    <property type="evidence" value="ECO:0007669"/>
    <property type="project" value="UniProtKB-KW"/>
</dbReference>
<dbReference type="GO" id="GO:0016874">
    <property type="term" value="F:ligase activity"/>
    <property type="evidence" value="ECO:0007669"/>
    <property type="project" value="UniProtKB-KW"/>
</dbReference>
<dbReference type="InterPro" id="IPR014729">
    <property type="entry name" value="Rossmann-like_a/b/a_fold"/>
</dbReference>
<comment type="pathway">
    <text evidence="1">Purine metabolism; 7-cyano-7-deazaguanine biosynthesis.</text>
</comment>
<gene>
    <name evidence="11" type="ORF">B0O44_1089</name>
</gene>
<comment type="similarity">
    <text evidence="8">Belongs to the QueC family.</text>
</comment>
<accession>A0A318U813</accession>
<keyword evidence="12" id="KW-1185">Reference proteome</keyword>
<protein>
    <recommendedName>
        <fullName evidence="9">7-cyano-7-deazaguanine synthase</fullName>
        <ecNumber evidence="9">6.3.4.20</ecNumber>
    </recommendedName>
</protein>
<dbReference type="SUPFAM" id="SSF52402">
    <property type="entry name" value="Adenine nucleotide alpha hydrolases-like"/>
    <property type="match status" value="1"/>
</dbReference>
<comment type="catalytic activity">
    <reaction evidence="10">
        <text>7-carboxy-7-carbaguanine + NH4(+) + 2 ATP = 7-cyano-7-carbaguanine + 2 AMP + 2 diphosphate + 2 H(+)</text>
        <dbReference type="Rhea" id="RHEA:27982"/>
        <dbReference type="ChEBI" id="CHEBI:15378"/>
        <dbReference type="ChEBI" id="CHEBI:28938"/>
        <dbReference type="ChEBI" id="CHEBI:30616"/>
        <dbReference type="ChEBI" id="CHEBI:33019"/>
        <dbReference type="ChEBI" id="CHEBI:45075"/>
        <dbReference type="ChEBI" id="CHEBI:61036"/>
        <dbReference type="ChEBI" id="CHEBI:456215"/>
        <dbReference type="EC" id="6.3.4.20"/>
    </reaction>
</comment>
<dbReference type="AlphaFoldDB" id="A0A318U813"/>
<dbReference type="Gene3D" id="3.40.50.620">
    <property type="entry name" value="HUPs"/>
    <property type="match status" value="1"/>
</dbReference>
<sequence length="447" mass="49859">MGKIALIALVGNEDTGVNLPEGTYLRQANLSLFRNYDQYDVSLHAFLKSLKKLKLEPSELSMDLLVIAAVMYGADTRINRKDFAEDGWTRIIDLFIPVSDVSVWNNQKENLERIFKFLTGDIWTVIFRPRAGTDLQLSPRGKLKRYKMPYETDTVCLFSGGMDSFIGAIDLLESNVRPLLVGHKKSGDVSKFQKICGDALVAAYPLLSPQQISTHIAIPKTNLFDSQEDTERGRSFLFLTLGAICASVLNANSTLVVPENGMISLNIPLTPLRTGSHSTRTTHPFYFSKMQQLFNALNLGVKISNPYQYQTKGEMLTNCKNKSLVVNTETMSCSHPSGRYEGLGNLHCGYCVPCIIRKAAFLASEQQDKYPYRTEIIGHQGLSIAKAEGADILAFKFMVEKVKKNPNFLTAAIRLTGPLGEDVLPFIDLYSRSLIEVNNLIKQVKLI</sequence>
<dbReference type="InterPro" id="IPR049676">
    <property type="entry name" value="QatC"/>
</dbReference>
<evidence type="ECO:0000256" key="6">
    <source>
        <dbReference type="ARBA" id="ARBA00022833"/>
    </source>
</evidence>
<comment type="caution">
    <text evidence="11">The sequence shown here is derived from an EMBL/GenBank/DDBJ whole genome shotgun (WGS) entry which is preliminary data.</text>
</comment>
<reference evidence="11 12" key="1">
    <citation type="submission" date="2018-06" db="EMBL/GenBank/DDBJ databases">
        <title>Genomic Encyclopedia of Archaeal and Bacterial Type Strains, Phase II (KMG-II): from individual species to whole genera.</title>
        <authorList>
            <person name="Goeker M."/>
        </authorList>
    </citation>
    <scope>NUCLEOTIDE SEQUENCE [LARGE SCALE GENOMIC DNA]</scope>
    <source>
        <strain evidence="11 12">DSM 27372</strain>
    </source>
</reference>
<dbReference type="GO" id="GO:0046872">
    <property type="term" value="F:metal ion binding"/>
    <property type="evidence" value="ECO:0007669"/>
    <property type="project" value="UniProtKB-KW"/>
</dbReference>
<evidence type="ECO:0000256" key="1">
    <source>
        <dbReference type="ARBA" id="ARBA00005061"/>
    </source>
</evidence>
<dbReference type="EMBL" id="QKLU01000008">
    <property type="protein sequence ID" value="PYF70583.1"/>
    <property type="molecule type" value="Genomic_DNA"/>
</dbReference>
<dbReference type="RefSeq" id="WP_110833814.1">
    <property type="nucleotide sequence ID" value="NZ_QKLU01000008.1"/>
</dbReference>
<keyword evidence="2" id="KW-0436">Ligase</keyword>
<dbReference type="NCBIfam" id="NF041925">
    <property type="entry name" value="QatC"/>
    <property type="match status" value="1"/>
</dbReference>
<keyword evidence="5" id="KW-0671">Queuosine biosynthesis</keyword>
<evidence type="ECO:0000256" key="9">
    <source>
        <dbReference type="ARBA" id="ARBA00039149"/>
    </source>
</evidence>
<keyword evidence="6" id="KW-0862">Zinc</keyword>
<evidence type="ECO:0000256" key="4">
    <source>
        <dbReference type="ARBA" id="ARBA00022741"/>
    </source>
</evidence>
<keyword evidence="7" id="KW-0067">ATP-binding</keyword>
<dbReference type="PANTHER" id="PTHR42914:SF1">
    <property type="entry name" value="7-CYANO-7-DEAZAGUANINE SYNTHASE"/>
    <property type="match status" value="1"/>
</dbReference>
<dbReference type="EC" id="6.3.4.20" evidence="9"/>
<name>A0A318U813_9SPHI</name>
<evidence type="ECO:0000256" key="3">
    <source>
        <dbReference type="ARBA" id="ARBA00022723"/>
    </source>
</evidence>
<evidence type="ECO:0000256" key="8">
    <source>
        <dbReference type="ARBA" id="ARBA00037993"/>
    </source>
</evidence>
<keyword evidence="4" id="KW-0547">Nucleotide-binding</keyword>
<dbReference type="OrthoDB" id="9789567at2"/>
<evidence type="ECO:0000313" key="12">
    <source>
        <dbReference type="Proteomes" id="UP000248198"/>
    </source>
</evidence>
<organism evidence="11 12">
    <name type="scientific">Pedobacter nutrimenti</name>
    <dbReference type="NCBI Taxonomy" id="1241337"/>
    <lineage>
        <taxon>Bacteria</taxon>
        <taxon>Pseudomonadati</taxon>
        <taxon>Bacteroidota</taxon>
        <taxon>Sphingobacteriia</taxon>
        <taxon>Sphingobacteriales</taxon>
        <taxon>Sphingobacteriaceae</taxon>
        <taxon>Pedobacter</taxon>
    </lineage>
</organism>
<keyword evidence="3" id="KW-0479">Metal-binding</keyword>
<dbReference type="InterPro" id="IPR018317">
    <property type="entry name" value="QueC"/>
</dbReference>
<evidence type="ECO:0000313" key="11">
    <source>
        <dbReference type="EMBL" id="PYF70583.1"/>
    </source>
</evidence>
<dbReference type="Pfam" id="PF06508">
    <property type="entry name" value="QueC"/>
    <property type="match status" value="1"/>
</dbReference>
<evidence type="ECO:0000256" key="10">
    <source>
        <dbReference type="ARBA" id="ARBA00047890"/>
    </source>
</evidence>
<dbReference type="PANTHER" id="PTHR42914">
    <property type="entry name" value="7-CYANO-7-DEAZAGUANINE SYNTHASE"/>
    <property type="match status" value="1"/>
</dbReference>
<proteinExistence type="inferred from homology"/>
<evidence type="ECO:0000256" key="2">
    <source>
        <dbReference type="ARBA" id="ARBA00022598"/>
    </source>
</evidence>
<dbReference type="Proteomes" id="UP000248198">
    <property type="component" value="Unassembled WGS sequence"/>
</dbReference>
<evidence type="ECO:0000256" key="7">
    <source>
        <dbReference type="ARBA" id="ARBA00022840"/>
    </source>
</evidence>
<dbReference type="GO" id="GO:0005524">
    <property type="term" value="F:ATP binding"/>
    <property type="evidence" value="ECO:0007669"/>
    <property type="project" value="UniProtKB-KW"/>
</dbReference>